<dbReference type="Proteomes" id="UP001472677">
    <property type="component" value="Unassembled WGS sequence"/>
</dbReference>
<dbReference type="SUPFAM" id="SSF56112">
    <property type="entry name" value="Protein kinase-like (PK-like)"/>
    <property type="match status" value="1"/>
</dbReference>
<reference evidence="2 3" key="1">
    <citation type="journal article" date="2024" name="G3 (Bethesda)">
        <title>Genome assembly of Hibiscus sabdariffa L. provides insights into metabolisms of medicinal natural products.</title>
        <authorList>
            <person name="Kim T."/>
        </authorList>
    </citation>
    <scope>NUCLEOTIDE SEQUENCE [LARGE SCALE GENOMIC DNA]</scope>
    <source>
        <strain evidence="2">TK-2024</strain>
        <tissue evidence="2">Old leaves</tissue>
    </source>
</reference>
<evidence type="ECO:0008006" key="4">
    <source>
        <dbReference type="Google" id="ProtNLM"/>
    </source>
</evidence>
<dbReference type="EMBL" id="JBBPBM010001264">
    <property type="protein sequence ID" value="KAK8485646.1"/>
    <property type="molecule type" value="Genomic_DNA"/>
</dbReference>
<name>A0ABR1ZZ38_9ROSI</name>
<evidence type="ECO:0000256" key="1">
    <source>
        <dbReference type="SAM" id="Phobius"/>
    </source>
</evidence>
<evidence type="ECO:0000313" key="2">
    <source>
        <dbReference type="EMBL" id="KAK8485646.1"/>
    </source>
</evidence>
<gene>
    <name evidence="2" type="ORF">V6N12_073981</name>
</gene>
<dbReference type="Gene3D" id="3.30.200.20">
    <property type="entry name" value="Phosphorylase Kinase, domain 1"/>
    <property type="match status" value="1"/>
</dbReference>
<comment type="caution">
    <text evidence="2">The sequence shown here is derived from an EMBL/GenBank/DDBJ whole genome shotgun (WGS) entry which is preliminary data.</text>
</comment>
<sequence>MIDDFWNEAIKLADLHHPNVLAFYGVVLDGLGGFVVMVMEYVVNEFMEVSTSYSAKTPNRQNLQQRWYLPSYIVIKISCDVSFDSITDDADAGVIA</sequence>
<feature type="transmembrane region" description="Helical" evidence="1">
    <location>
        <begin position="20"/>
        <end position="43"/>
    </location>
</feature>
<keyword evidence="1" id="KW-1133">Transmembrane helix</keyword>
<keyword evidence="3" id="KW-1185">Reference proteome</keyword>
<protein>
    <recommendedName>
        <fullName evidence="4">Serine-threonine/tyrosine-protein kinase catalytic domain-containing protein</fullName>
    </recommendedName>
</protein>
<proteinExistence type="predicted"/>
<dbReference type="InterPro" id="IPR011009">
    <property type="entry name" value="Kinase-like_dom_sf"/>
</dbReference>
<keyword evidence="1" id="KW-0472">Membrane</keyword>
<organism evidence="2 3">
    <name type="scientific">Hibiscus sabdariffa</name>
    <name type="common">roselle</name>
    <dbReference type="NCBI Taxonomy" id="183260"/>
    <lineage>
        <taxon>Eukaryota</taxon>
        <taxon>Viridiplantae</taxon>
        <taxon>Streptophyta</taxon>
        <taxon>Embryophyta</taxon>
        <taxon>Tracheophyta</taxon>
        <taxon>Spermatophyta</taxon>
        <taxon>Magnoliopsida</taxon>
        <taxon>eudicotyledons</taxon>
        <taxon>Gunneridae</taxon>
        <taxon>Pentapetalae</taxon>
        <taxon>rosids</taxon>
        <taxon>malvids</taxon>
        <taxon>Malvales</taxon>
        <taxon>Malvaceae</taxon>
        <taxon>Malvoideae</taxon>
        <taxon>Hibiscus</taxon>
    </lineage>
</organism>
<accession>A0ABR1ZZ38</accession>
<keyword evidence="1" id="KW-0812">Transmembrane</keyword>
<evidence type="ECO:0000313" key="3">
    <source>
        <dbReference type="Proteomes" id="UP001472677"/>
    </source>
</evidence>